<dbReference type="HOGENOM" id="CLU_1434020_0_0_1"/>
<keyword evidence="5" id="KW-0206">Cytoskeleton</keyword>
<accession>F7AHV0</accession>
<evidence type="ECO:0000256" key="2">
    <source>
        <dbReference type="ARBA" id="ARBA00010305"/>
    </source>
</evidence>
<dbReference type="AlphaFoldDB" id="F7AHV0"/>
<proteinExistence type="inferred from homology"/>
<dbReference type="GeneTree" id="ENSGT00390000013819"/>
<reference evidence="6" key="2">
    <citation type="submission" date="2025-08" db="UniProtKB">
        <authorList>
            <consortium name="Ensembl"/>
        </authorList>
    </citation>
    <scope>IDENTIFICATION</scope>
</reference>
<dbReference type="Pfam" id="PF12309">
    <property type="entry name" value="KBP_C"/>
    <property type="match status" value="1"/>
</dbReference>
<keyword evidence="4" id="KW-0963">Cytoplasm</keyword>
<dbReference type="Ensembl" id="ENSCINT00000005609.3">
    <property type="protein sequence ID" value="ENSCINP00000005609.3"/>
    <property type="gene ID" value="ENSCING00000015238.2"/>
</dbReference>
<dbReference type="GO" id="GO:0005856">
    <property type="term" value="C:cytoskeleton"/>
    <property type="evidence" value="ECO:0007669"/>
    <property type="project" value="UniProtKB-SubCell"/>
</dbReference>
<comment type="subcellular location">
    <subcellularLocation>
        <location evidence="1">Cytoplasm</location>
        <location evidence="1">Cytoskeleton</location>
    </subcellularLocation>
</comment>
<evidence type="ECO:0000256" key="1">
    <source>
        <dbReference type="ARBA" id="ARBA00004245"/>
    </source>
</evidence>
<reference evidence="7" key="1">
    <citation type="journal article" date="2002" name="Science">
        <title>The draft genome of Ciona intestinalis: insights into chordate and vertebrate origins.</title>
        <authorList>
            <person name="Dehal P."/>
            <person name="Satou Y."/>
            <person name="Campbell R.K."/>
            <person name="Chapman J."/>
            <person name="Degnan B."/>
            <person name="De Tomaso A."/>
            <person name="Davidson B."/>
            <person name="Di Gregorio A."/>
            <person name="Gelpke M."/>
            <person name="Goodstein D.M."/>
            <person name="Harafuji N."/>
            <person name="Hastings K.E."/>
            <person name="Ho I."/>
            <person name="Hotta K."/>
            <person name="Huang W."/>
            <person name="Kawashima T."/>
            <person name="Lemaire P."/>
            <person name="Martinez D."/>
            <person name="Meinertzhagen I.A."/>
            <person name="Necula S."/>
            <person name="Nonaka M."/>
            <person name="Putnam N."/>
            <person name="Rash S."/>
            <person name="Saiga H."/>
            <person name="Satake M."/>
            <person name="Terry A."/>
            <person name="Yamada L."/>
            <person name="Wang H.G."/>
            <person name="Awazu S."/>
            <person name="Azumi K."/>
            <person name="Boore J."/>
            <person name="Branno M."/>
            <person name="Chin-Bow S."/>
            <person name="DeSantis R."/>
            <person name="Doyle S."/>
            <person name="Francino P."/>
            <person name="Keys D.N."/>
            <person name="Haga S."/>
            <person name="Hayashi H."/>
            <person name="Hino K."/>
            <person name="Imai K.S."/>
            <person name="Inaba K."/>
            <person name="Kano S."/>
            <person name="Kobayashi K."/>
            <person name="Kobayashi M."/>
            <person name="Lee B.I."/>
            <person name="Makabe K.W."/>
            <person name="Manohar C."/>
            <person name="Matassi G."/>
            <person name="Medina M."/>
            <person name="Mochizuki Y."/>
            <person name="Mount S."/>
            <person name="Morishita T."/>
            <person name="Miura S."/>
            <person name="Nakayama A."/>
            <person name="Nishizaka S."/>
            <person name="Nomoto H."/>
            <person name="Ohta F."/>
            <person name="Oishi K."/>
            <person name="Rigoutsos I."/>
            <person name="Sano M."/>
            <person name="Sasaki A."/>
            <person name="Sasakura Y."/>
            <person name="Shoguchi E."/>
            <person name="Shin-i T."/>
            <person name="Spagnuolo A."/>
            <person name="Stainier D."/>
            <person name="Suzuki M.M."/>
            <person name="Tassy O."/>
            <person name="Takatori N."/>
            <person name="Tokuoka M."/>
            <person name="Yagi K."/>
            <person name="Yoshizaki F."/>
            <person name="Wada S."/>
            <person name="Zhang C."/>
            <person name="Hyatt P.D."/>
            <person name="Larimer F."/>
            <person name="Detter C."/>
            <person name="Doggett N."/>
            <person name="Glavina T."/>
            <person name="Hawkins T."/>
            <person name="Richardson P."/>
            <person name="Lucas S."/>
            <person name="Kohara Y."/>
            <person name="Levine M."/>
            <person name="Satoh N."/>
            <person name="Rokhsar D.S."/>
        </authorList>
    </citation>
    <scope>NUCLEOTIDE SEQUENCE [LARGE SCALE GENOMIC DNA]</scope>
</reference>
<protein>
    <recommendedName>
        <fullName evidence="3">KIF-binding protein</fullName>
    </recommendedName>
</protein>
<reference evidence="6" key="3">
    <citation type="submission" date="2025-09" db="UniProtKB">
        <authorList>
            <consortium name="Ensembl"/>
        </authorList>
    </citation>
    <scope>IDENTIFICATION</scope>
</reference>
<dbReference type="PANTHER" id="PTHR46321">
    <property type="entry name" value="KIF1-BINDING PROTEIN"/>
    <property type="match status" value="1"/>
</dbReference>
<evidence type="ECO:0000313" key="7">
    <source>
        <dbReference type="Proteomes" id="UP000008144"/>
    </source>
</evidence>
<dbReference type="InParanoid" id="F7AHV0"/>
<evidence type="ECO:0000256" key="4">
    <source>
        <dbReference type="ARBA" id="ARBA00022490"/>
    </source>
</evidence>
<comment type="similarity">
    <text evidence="2">Belongs to the KIF-binding protein family.</text>
</comment>
<evidence type="ECO:0000256" key="3">
    <source>
        <dbReference type="ARBA" id="ARBA00016840"/>
    </source>
</evidence>
<dbReference type="InterPro" id="IPR022083">
    <property type="entry name" value="KBP"/>
</dbReference>
<evidence type="ECO:0000313" key="6">
    <source>
        <dbReference type="Ensembl" id="ENSCINP00000005609.3"/>
    </source>
</evidence>
<evidence type="ECO:0000256" key="5">
    <source>
        <dbReference type="ARBA" id="ARBA00023212"/>
    </source>
</evidence>
<dbReference type="PANTHER" id="PTHR46321:SF1">
    <property type="entry name" value="KIF-BINDING PROTEIN"/>
    <property type="match status" value="1"/>
</dbReference>
<dbReference type="Proteomes" id="UP000008144">
    <property type="component" value="Unassembled WGS sequence"/>
</dbReference>
<sequence length="189" mass="22185">MDTTLQRNTDTSTTEGLKCESRFPLEVTLIEEKCPHDYCVNFNQAKKVFQFGKDRATESLKHFVLDGFVTDHIELNQDISRLYQHVSFFEPNYDVRCKMYKRRLDMLIKIVGEINPQYYLAFTRQLQFEIGETYSDMMDMKVAILSSSGQPPNQHSVKKINLLCYSSIKILWFVPRYTEITREEVSGKI</sequence>
<name>F7AHV0_CIOIN</name>
<keyword evidence="7" id="KW-1185">Reference proteome</keyword>
<organism evidence="6 7">
    <name type="scientific">Ciona intestinalis</name>
    <name type="common">Transparent sea squirt</name>
    <name type="synonym">Ascidia intestinalis</name>
    <dbReference type="NCBI Taxonomy" id="7719"/>
    <lineage>
        <taxon>Eukaryota</taxon>
        <taxon>Metazoa</taxon>
        <taxon>Chordata</taxon>
        <taxon>Tunicata</taxon>
        <taxon>Ascidiacea</taxon>
        <taxon>Phlebobranchia</taxon>
        <taxon>Cionidae</taxon>
        <taxon>Ciona</taxon>
    </lineage>
</organism>